<comment type="caution">
    <text evidence="1">The sequence shown here is derived from an EMBL/GenBank/DDBJ whole genome shotgun (WGS) entry which is preliminary data.</text>
</comment>
<evidence type="ECO:0000313" key="1">
    <source>
        <dbReference type="EMBL" id="KAK1612303.1"/>
    </source>
</evidence>
<accession>A0AAD8VPR1</accession>
<evidence type="ECO:0000313" key="2">
    <source>
        <dbReference type="Proteomes" id="UP001231189"/>
    </source>
</evidence>
<dbReference type="Proteomes" id="UP001231189">
    <property type="component" value="Unassembled WGS sequence"/>
</dbReference>
<keyword evidence="2" id="KW-1185">Reference proteome</keyword>
<protein>
    <submittedName>
        <fullName evidence="1">Uncharacterized protein</fullName>
    </submittedName>
</protein>
<sequence>MRCVERRIALGNLKLKERGDNPLNLLYICKICEQPENAIASEDETLGKVVHFWSKFYDIWKSWKSSKLYGFQRLWLIGLSHSFSLSRRAVVLAIDCRRDMTSGFPVLMVLVASLRSRLKT</sequence>
<reference evidence="1" key="1">
    <citation type="submission" date="2023-07" db="EMBL/GenBank/DDBJ databases">
        <title>A chromosome-level genome assembly of Lolium multiflorum.</title>
        <authorList>
            <person name="Chen Y."/>
            <person name="Copetti D."/>
            <person name="Kolliker R."/>
            <person name="Studer B."/>
        </authorList>
    </citation>
    <scope>NUCLEOTIDE SEQUENCE</scope>
    <source>
        <strain evidence="1">02402/16</strain>
        <tissue evidence="1">Leaf</tissue>
    </source>
</reference>
<gene>
    <name evidence="1" type="ORF">QYE76_035976</name>
</gene>
<name>A0AAD8VPR1_LOLMU</name>
<dbReference type="AlphaFoldDB" id="A0AAD8VPR1"/>
<dbReference type="EMBL" id="JAUUTY010000007">
    <property type="protein sequence ID" value="KAK1612303.1"/>
    <property type="molecule type" value="Genomic_DNA"/>
</dbReference>
<proteinExistence type="predicted"/>
<organism evidence="1 2">
    <name type="scientific">Lolium multiflorum</name>
    <name type="common">Italian ryegrass</name>
    <name type="synonym">Lolium perenne subsp. multiflorum</name>
    <dbReference type="NCBI Taxonomy" id="4521"/>
    <lineage>
        <taxon>Eukaryota</taxon>
        <taxon>Viridiplantae</taxon>
        <taxon>Streptophyta</taxon>
        <taxon>Embryophyta</taxon>
        <taxon>Tracheophyta</taxon>
        <taxon>Spermatophyta</taxon>
        <taxon>Magnoliopsida</taxon>
        <taxon>Liliopsida</taxon>
        <taxon>Poales</taxon>
        <taxon>Poaceae</taxon>
        <taxon>BOP clade</taxon>
        <taxon>Pooideae</taxon>
        <taxon>Poodae</taxon>
        <taxon>Poeae</taxon>
        <taxon>Poeae Chloroplast Group 2 (Poeae type)</taxon>
        <taxon>Loliodinae</taxon>
        <taxon>Loliinae</taxon>
        <taxon>Lolium</taxon>
    </lineage>
</organism>